<accession>A0A381SGM4</accession>
<evidence type="ECO:0000313" key="5">
    <source>
        <dbReference type="EMBL" id="SVA02614.1"/>
    </source>
</evidence>
<dbReference type="PRINTS" id="PR00598">
    <property type="entry name" value="HTHMARR"/>
</dbReference>
<dbReference type="AlphaFoldDB" id="A0A381SGM4"/>
<organism evidence="5">
    <name type="scientific">marine metagenome</name>
    <dbReference type="NCBI Taxonomy" id="408172"/>
    <lineage>
        <taxon>unclassified sequences</taxon>
        <taxon>metagenomes</taxon>
        <taxon>ecological metagenomes</taxon>
    </lineage>
</organism>
<dbReference type="SMART" id="SM00347">
    <property type="entry name" value="HTH_MARR"/>
    <property type="match status" value="1"/>
</dbReference>
<evidence type="ECO:0000256" key="3">
    <source>
        <dbReference type="ARBA" id="ARBA00023163"/>
    </source>
</evidence>
<name>A0A381SGM4_9ZZZZ</name>
<dbReference type="PROSITE" id="PS50995">
    <property type="entry name" value="HTH_MARR_2"/>
    <property type="match status" value="1"/>
</dbReference>
<feature type="domain" description="HTH marR-type" evidence="4">
    <location>
        <begin position="1"/>
        <end position="131"/>
    </location>
</feature>
<protein>
    <recommendedName>
        <fullName evidence="4">HTH marR-type domain-containing protein</fullName>
    </recommendedName>
</protein>
<keyword evidence="3" id="KW-0804">Transcription</keyword>
<sequence length="141" mass="15927">MDFGELLNELALSLNALHRRDVCGQGETLAQCFILSSVPDDGIHMSRLAGKLGIDNSTLTRLMDNLEKHNLAFRKKDEDDRRLVNVFLTEEGQAVMSRFEARIENLGSRILDDLPSEKRELVKGSLESLLWSLSKELLRTS</sequence>
<dbReference type="Gene3D" id="1.10.10.10">
    <property type="entry name" value="Winged helix-like DNA-binding domain superfamily/Winged helix DNA-binding domain"/>
    <property type="match status" value="1"/>
</dbReference>
<dbReference type="InterPro" id="IPR036390">
    <property type="entry name" value="WH_DNA-bd_sf"/>
</dbReference>
<evidence type="ECO:0000256" key="2">
    <source>
        <dbReference type="ARBA" id="ARBA00023125"/>
    </source>
</evidence>
<proteinExistence type="predicted"/>
<dbReference type="GO" id="GO:0003677">
    <property type="term" value="F:DNA binding"/>
    <property type="evidence" value="ECO:0007669"/>
    <property type="project" value="UniProtKB-KW"/>
</dbReference>
<keyword evidence="1" id="KW-0805">Transcription regulation</keyword>
<dbReference type="InterPro" id="IPR000835">
    <property type="entry name" value="HTH_MarR-typ"/>
</dbReference>
<dbReference type="GO" id="GO:0003700">
    <property type="term" value="F:DNA-binding transcription factor activity"/>
    <property type="evidence" value="ECO:0007669"/>
    <property type="project" value="InterPro"/>
</dbReference>
<keyword evidence="2" id="KW-0238">DNA-binding</keyword>
<evidence type="ECO:0000256" key="1">
    <source>
        <dbReference type="ARBA" id="ARBA00023015"/>
    </source>
</evidence>
<dbReference type="PANTHER" id="PTHR42756">
    <property type="entry name" value="TRANSCRIPTIONAL REGULATOR, MARR"/>
    <property type="match status" value="1"/>
</dbReference>
<dbReference type="EMBL" id="UINC01003023">
    <property type="protein sequence ID" value="SVA02614.1"/>
    <property type="molecule type" value="Genomic_DNA"/>
</dbReference>
<gene>
    <name evidence="5" type="ORF">METZ01_LOCUS55468</name>
</gene>
<evidence type="ECO:0000259" key="4">
    <source>
        <dbReference type="PROSITE" id="PS50995"/>
    </source>
</evidence>
<dbReference type="PANTHER" id="PTHR42756:SF1">
    <property type="entry name" value="TRANSCRIPTIONAL REPRESSOR OF EMRAB OPERON"/>
    <property type="match status" value="1"/>
</dbReference>
<reference evidence="5" key="1">
    <citation type="submission" date="2018-05" db="EMBL/GenBank/DDBJ databases">
        <authorList>
            <person name="Lanie J.A."/>
            <person name="Ng W.-L."/>
            <person name="Kazmierczak K.M."/>
            <person name="Andrzejewski T.M."/>
            <person name="Davidsen T.M."/>
            <person name="Wayne K.J."/>
            <person name="Tettelin H."/>
            <person name="Glass J.I."/>
            <person name="Rusch D."/>
            <person name="Podicherti R."/>
            <person name="Tsui H.-C.T."/>
            <person name="Winkler M.E."/>
        </authorList>
    </citation>
    <scope>NUCLEOTIDE SEQUENCE</scope>
</reference>
<dbReference type="Pfam" id="PF01047">
    <property type="entry name" value="MarR"/>
    <property type="match status" value="1"/>
</dbReference>
<dbReference type="SUPFAM" id="SSF46785">
    <property type="entry name" value="Winged helix' DNA-binding domain"/>
    <property type="match status" value="1"/>
</dbReference>
<dbReference type="InterPro" id="IPR036388">
    <property type="entry name" value="WH-like_DNA-bd_sf"/>
</dbReference>